<keyword evidence="2" id="KW-1185">Reference proteome</keyword>
<gene>
    <name evidence="1" type="ORF">FCI23_49300</name>
</gene>
<proteinExistence type="predicted"/>
<dbReference type="Proteomes" id="UP000305778">
    <property type="component" value="Unassembled WGS sequence"/>
</dbReference>
<organism evidence="1 2">
    <name type="scientific">Actinacidiphila oryziradicis</name>
    <dbReference type="NCBI Taxonomy" id="2571141"/>
    <lineage>
        <taxon>Bacteria</taxon>
        <taxon>Bacillati</taxon>
        <taxon>Actinomycetota</taxon>
        <taxon>Actinomycetes</taxon>
        <taxon>Kitasatosporales</taxon>
        <taxon>Streptomycetaceae</taxon>
        <taxon>Actinacidiphila</taxon>
    </lineage>
</organism>
<name>A0A4U0RR54_9ACTN</name>
<reference evidence="1 2" key="1">
    <citation type="submission" date="2019-04" db="EMBL/GenBank/DDBJ databases">
        <title>Streptomyces oryziradicis sp. nov., a novel actinomycete isolated from rhizosphere soil of rice (Oryza sativa L.).</title>
        <authorList>
            <person name="Li C."/>
        </authorList>
    </citation>
    <scope>NUCLEOTIDE SEQUENCE [LARGE SCALE GENOMIC DNA]</scope>
    <source>
        <strain evidence="1 2">NEAU-C40</strain>
    </source>
</reference>
<evidence type="ECO:0000313" key="1">
    <source>
        <dbReference type="EMBL" id="TJZ97812.1"/>
    </source>
</evidence>
<evidence type="ECO:0000313" key="2">
    <source>
        <dbReference type="Proteomes" id="UP000305778"/>
    </source>
</evidence>
<dbReference type="AlphaFoldDB" id="A0A4U0RR54"/>
<dbReference type="EMBL" id="SUMC01000140">
    <property type="protein sequence ID" value="TJZ97812.1"/>
    <property type="molecule type" value="Genomic_DNA"/>
</dbReference>
<accession>A0A4U0RR54</accession>
<protein>
    <submittedName>
        <fullName evidence="1">Uncharacterized protein</fullName>
    </submittedName>
</protein>
<dbReference type="RefSeq" id="WP_136730517.1">
    <property type="nucleotide sequence ID" value="NZ_SUMC01000140.1"/>
</dbReference>
<sequence>MHAAELAAAATGADPLDNPEWRAWCEQRQQAAAVWESVVAAVVRTDEDRRAARAAALFNPQLVIDHLDDDENDAIDLYGIELAAQCTGLNASSNVQLGVFL</sequence>
<comment type="caution">
    <text evidence="1">The sequence shown here is derived from an EMBL/GenBank/DDBJ whole genome shotgun (WGS) entry which is preliminary data.</text>
</comment>